<gene>
    <name evidence="1" type="ORF">ElyMa_004500900</name>
</gene>
<evidence type="ECO:0000313" key="2">
    <source>
        <dbReference type="Proteomes" id="UP000762676"/>
    </source>
</evidence>
<dbReference type="Proteomes" id="UP000762676">
    <property type="component" value="Unassembled WGS sequence"/>
</dbReference>
<reference evidence="1 2" key="1">
    <citation type="journal article" date="2021" name="Elife">
        <title>Chloroplast acquisition without the gene transfer in kleptoplastic sea slugs, Plakobranchus ocellatus.</title>
        <authorList>
            <person name="Maeda T."/>
            <person name="Takahashi S."/>
            <person name="Yoshida T."/>
            <person name="Shimamura S."/>
            <person name="Takaki Y."/>
            <person name="Nagai Y."/>
            <person name="Toyoda A."/>
            <person name="Suzuki Y."/>
            <person name="Arimoto A."/>
            <person name="Ishii H."/>
            <person name="Satoh N."/>
            <person name="Nishiyama T."/>
            <person name="Hasebe M."/>
            <person name="Maruyama T."/>
            <person name="Minagawa J."/>
            <person name="Obokata J."/>
            <person name="Shigenobu S."/>
        </authorList>
    </citation>
    <scope>NUCLEOTIDE SEQUENCE [LARGE SCALE GENOMIC DNA]</scope>
</reference>
<comment type="caution">
    <text evidence="1">The sequence shown here is derived from an EMBL/GenBank/DDBJ whole genome shotgun (WGS) entry which is preliminary data.</text>
</comment>
<protein>
    <submittedName>
        <fullName evidence="1">Uncharacterized protein</fullName>
    </submittedName>
</protein>
<keyword evidence="2" id="KW-1185">Reference proteome</keyword>
<proteinExistence type="predicted"/>
<dbReference type="EMBL" id="BMAT01009096">
    <property type="protein sequence ID" value="GFR98415.1"/>
    <property type="molecule type" value="Genomic_DNA"/>
</dbReference>
<organism evidence="1 2">
    <name type="scientific">Elysia marginata</name>
    <dbReference type="NCBI Taxonomy" id="1093978"/>
    <lineage>
        <taxon>Eukaryota</taxon>
        <taxon>Metazoa</taxon>
        <taxon>Spiralia</taxon>
        <taxon>Lophotrochozoa</taxon>
        <taxon>Mollusca</taxon>
        <taxon>Gastropoda</taxon>
        <taxon>Heterobranchia</taxon>
        <taxon>Euthyneura</taxon>
        <taxon>Panpulmonata</taxon>
        <taxon>Sacoglossa</taxon>
        <taxon>Placobranchoidea</taxon>
        <taxon>Plakobranchidae</taxon>
        <taxon>Elysia</taxon>
    </lineage>
</organism>
<dbReference type="AlphaFoldDB" id="A0AAV4HPB5"/>
<sequence>MTSITKSHKTRRGGCFANPIKSSVICDEIMKSKVISAGSSQQKIRTIVLGVQLRSVSFGRRAAARFWRRKSRDDRLVHDERYGTSWRHTQQVGNQTFVVTVGALESGDQKGER</sequence>
<evidence type="ECO:0000313" key="1">
    <source>
        <dbReference type="EMBL" id="GFR98415.1"/>
    </source>
</evidence>
<accession>A0AAV4HPB5</accession>
<name>A0AAV4HPB5_9GAST</name>